<dbReference type="InterPro" id="IPR027417">
    <property type="entry name" value="P-loop_NTPase"/>
</dbReference>
<dbReference type="AlphaFoldDB" id="A0A0P7ZZ72"/>
<name>A0A0P7ZZ72_9BACT</name>
<gene>
    <name evidence="1" type="ORF">HLUCCX10_15790</name>
</gene>
<dbReference type="eggNOG" id="COG0613">
    <property type="taxonomic scope" value="Bacteria"/>
</dbReference>
<protein>
    <submittedName>
        <fullName evidence="1">Uncharacterized protein</fullName>
    </submittedName>
</protein>
<dbReference type="SUPFAM" id="SSF52540">
    <property type="entry name" value="P-loop containing nucleoside triphosphate hydrolases"/>
    <property type="match status" value="1"/>
</dbReference>
<reference evidence="1 2" key="1">
    <citation type="submission" date="2015-09" db="EMBL/GenBank/DDBJ databases">
        <title>Identification and resolution of microdiversity through metagenomic sequencing of parallel consortia.</title>
        <authorList>
            <person name="Nelson W.C."/>
            <person name="Romine M.F."/>
            <person name="Lindemann S.R."/>
        </authorList>
    </citation>
    <scope>NUCLEOTIDE SEQUENCE [LARGE SCALE GENOMIC DNA]</scope>
    <source>
        <strain evidence="1">HL-49</strain>
    </source>
</reference>
<dbReference type="Gene3D" id="3.20.20.140">
    <property type="entry name" value="Metal-dependent hydrolases"/>
    <property type="match status" value="1"/>
</dbReference>
<dbReference type="OrthoDB" id="9791620at2"/>
<dbReference type="SUPFAM" id="SSF89550">
    <property type="entry name" value="PHP domain-like"/>
    <property type="match status" value="1"/>
</dbReference>
<dbReference type="Gene3D" id="3.40.50.300">
    <property type="entry name" value="P-loop containing nucleotide triphosphate hydrolases"/>
    <property type="match status" value="1"/>
</dbReference>
<comment type="caution">
    <text evidence="1">The sequence shown here is derived from an EMBL/GenBank/DDBJ whole genome shotgun (WGS) entry which is preliminary data.</text>
</comment>
<dbReference type="Proteomes" id="UP000050421">
    <property type="component" value="Unassembled WGS sequence"/>
</dbReference>
<dbReference type="eggNOG" id="COG0419">
    <property type="taxonomic scope" value="Bacteria"/>
</dbReference>
<evidence type="ECO:0000313" key="1">
    <source>
        <dbReference type="EMBL" id="KPQ10289.1"/>
    </source>
</evidence>
<dbReference type="CDD" id="cd00267">
    <property type="entry name" value="ABC_ATPase"/>
    <property type="match status" value="1"/>
</dbReference>
<sequence length="714" mass="80900">MRIDIHTHTKKVKQGDSEHRNIDVEKFTEIIKETDVKILAITNHNHFDLEQYAQFKTSVDGICQIWAGIEFDILEEERRAHLITIVNPKNAQAFSEKVNQVIGATSADTFTISIEDVVSNFDSLDAIFIAHYHSKKPNLTDKDLDKLESLVSNPKRVLKEASNSISAGIYINHGHNSIHGSDVQNWNNYAKSSTSLPELRLPVESFEQFCLLLDKDDTTIKTILDKKTKETIQINPFNSAAEIMDVDIYNDINILFGSKGTGKTDILKALSKYYNGKGFKTEVYESNTNKIDEVFDLKGTELTIDIEQFGIDDCSTELASLRNATEKEITSLSKYGDYYSADAKNKISKNIKIDKFTTLDENSPKRSFEDVKNNLKKFQEFRDYYSSDTKLKEIIGDELLGELDNLIERILEKINSESGKRFTDYKSISFFNKLVKLFVSEISKKTGQPEKPTKTGFSEYASNRIAIEKDVHKILENISKTIIPIVEEVGNLGDKGKLFCKTNLLIQNGKVTDAKYKHITNSTKTPQKLVASQIELISKHIYANTLFEKIDELKKIESSESVLSINDLLLFYKHFTLDDEFYTPSNGESSMVLLHNELMKDKEIYLIDEPEKSLGNDYISDVIVPLIKEKAKSGKRVIIATHDANIAVRTLPYNSIYREHDINGYYTYSGNPFSNSLVCSSGKKSNLDWKSISMKTLEGGKSAFGERGKIYGNT</sequence>
<dbReference type="InterPro" id="IPR016195">
    <property type="entry name" value="Pol/histidinol_Pase-like"/>
</dbReference>
<proteinExistence type="predicted"/>
<evidence type="ECO:0000313" key="2">
    <source>
        <dbReference type="Proteomes" id="UP000050421"/>
    </source>
</evidence>
<organism evidence="1 2">
    <name type="scientific">Algoriphagus marincola HL-49</name>
    <dbReference type="NCBI Taxonomy" id="1305737"/>
    <lineage>
        <taxon>Bacteria</taxon>
        <taxon>Pseudomonadati</taxon>
        <taxon>Bacteroidota</taxon>
        <taxon>Cytophagia</taxon>
        <taxon>Cytophagales</taxon>
        <taxon>Cyclobacteriaceae</taxon>
        <taxon>Algoriphagus</taxon>
    </lineage>
</organism>
<dbReference type="PATRIC" id="fig|1305737.6.peg.148"/>
<dbReference type="EMBL" id="LJXT01000131">
    <property type="protein sequence ID" value="KPQ10289.1"/>
    <property type="molecule type" value="Genomic_DNA"/>
</dbReference>
<accession>A0A0P7ZZ72</accession>
<dbReference type="STRING" id="1305737.GCA_000526355_00454"/>